<dbReference type="Proteomes" id="UP001159363">
    <property type="component" value="Chromosome 8"/>
</dbReference>
<reference evidence="1 2" key="1">
    <citation type="submission" date="2023-02" db="EMBL/GenBank/DDBJ databases">
        <title>LHISI_Scaffold_Assembly.</title>
        <authorList>
            <person name="Stuart O.P."/>
            <person name="Cleave R."/>
            <person name="Magrath M.J.L."/>
            <person name="Mikheyev A.S."/>
        </authorList>
    </citation>
    <scope>NUCLEOTIDE SEQUENCE [LARGE SCALE GENOMIC DNA]</scope>
    <source>
        <strain evidence="1">Daus_M_001</strain>
        <tissue evidence="1">Leg muscle</tissue>
    </source>
</reference>
<protein>
    <submittedName>
        <fullName evidence="1">Uncharacterized protein</fullName>
    </submittedName>
</protein>
<evidence type="ECO:0000313" key="2">
    <source>
        <dbReference type="Proteomes" id="UP001159363"/>
    </source>
</evidence>
<accession>A0ABQ9GUN4</accession>
<name>A0ABQ9GUN4_9NEOP</name>
<organism evidence="1 2">
    <name type="scientific">Dryococelus australis</name>
    <dbReference type="NCBI Taxonomy" id="614101"/>
    <lineage>
        <taxon>Eukaryota</taxon>
        <taxon>Metazoa</taxon>
        <taxon>Ecdysozoa</taxon>
        <taxon>Arthropoda</taxon>
        <taxon>Hexapoda</taxon>
        <taxon>Insecta</taxon>
        <taxon>Pterygota</taxon>
        <taxon>Neoptera</taxon>
        <taxon>Polyneoptera</taxon>
        <taxon>Phasmatodea</taxon>
        <taxon>Verophasmatodea</taxon>
        <taxon>Anareolatae</taxon>
        <taxon>Phasmatidae</taxon>
        <taxon>Eurycanthinae</taxon>
        <taxon>Dryococelus</taxon>
    </lineage>
</organism>
<comment type="caution">
    <text evidence="1">The sequence shown here is derived from an EMBL/GenBank/DDBJ whole genome shotgun (WGS) entry which is preliminary data.</text>
</comment>
<keyword evidence="2" id="KW-1185">Reference proteome</keyword>
<sequence>MLTVLQGCCLGYGLHCVLTFLGRSWGYSGNPLLNKFLPFILHRSYFRIFLIHSTTAGSEGPTRLLSPLVLTWKDIRTPSLAERHKVSYPEHSSDVSNTSDIQARGCTTARLIASCHGEAGSIPGGLTPGFSHVGIVLDDAACRRVFSRYFRFPRPCIPAPLHPRIAFHVMSGDDGHLRVPAGKPVTRRVLPRPGFTPHSIDRSFPPQWISSTEKLAGSSDDRTILIFANSARDVFEAVYGR</sequence>
<proteinExistence type="predicted"/>
<dbReference type="EMBL" id="JARBHB010000009">
    <property type="protein sequence ID" value="KAJ8875708.1"/>
    <property type="molecule type" value="Genomic_DNA"/>
</dbReference>
<gene>
    <name evidence="1" type="ORF">PR048_023607</name>
</gene>
<evidence type="ECO:0000313" key="1">
    <source>
        <dbReference type="EMBL" id="KAJ8875708.1"/>
    </source>
</evidence>